<dbReference type="AlphaFoldDB" id="A0A0G0TV45"/>
<keyword evidence="1" id="KW-0472">Membrane</keyword>
<proteinExistence type="predicted"/>
<keyword evidence="1" id="KW-0812">Transmembrane</keyword>
<dbReference type="InterPro" id="IPR002105">
    <property type="entry name" value="Dockerin_1_rpt"/>
</dbReference>
<evidence type="ECO:0000313" key="4">
    <source>
        <dbReference type="Proteomes" id="UP000034881"/>
    </source>
</evidence>
<comment type="caution">
    <text evidence="3">The sequence shown here is derived from an EMBL/GenBank/DDBJ whole genome shotgun (WGS) entry which is preliminary data.</text>
</comment>
<reference evidence="3 4" key="1">
    <citation type="journal article" date="2015" name="Nature">
        <title>rRNA introns, odd ribosomes, and small enigmatic genomes across a large radiation of phyla.</title>
        <authorList>
            <person name="Brown C.T."/>
            <person name="Hug L.A."/>
            <person name="Thomas B.C."/>
            <person name="Sharon I."/>
            <person name="Castelle C.J."/>
            <person name="Singh A."/>
            <person name="Wilkins M.J."/>
            <person name="Williams K.H."/>
            <person name="Banfield J.F."/>
        </authorList>
    </citation>
    <scope>NUCLEOTIDE SEQUENCE [LARGE SCALE GENOMIC DNA]</scope>
</reference>
<dbReference type="PROSITE" id="PS00448">
    <property type="entry name" value="CLOS_CELLULOSOME_RPT"/>
    <property type="match status" value="1"/>
</dbReference>
<dbReference type="InterPro" id="IPR016134">
    <property type="entry name" value="Dockerin_dom"/>
</dbReference>
<gene>
    <name evidence="3" type="ORF">UT77_C0006G0004</name>
</gene>
<organism evidence="3 4">
    <name type="scientific">Candidatus Daviesbacteria bacterium GW2011_GWC2_40_12</name>
    <dbReference type="NCBI Taxonomy" id="1618431"/>
    <lineage>
        <taxon>Bacteria</taxon>
        <taxon>Candidatus Daviesiibacteriota</taxon>
    </lineage>
</organism>
<name>A0A0G0TV45_9BACT</name>
<accession>A0A0G0TV45</accession>
<dbReference type="InterPro" id="IPR036439">
    <property type="entry name" value="Dockerin_dom_sf"/>
</dbReference>
<dbReference type="GO" id="GO:0004553">
    <property type="term" value="F:hydrolase activity, hydrolyzing O-glycosyl compounds"/>
    <property type="evidence" value="ECO:0007669"/>
    <property type="project" value="InterPro"/>
</dbReference>
<dbReference type="InterPro" id="IPR018247">
    <property type="entry name" value="EF_Hand_1_Ca_BS"/>
</dbReference>
<dbReference type="Gene3D" id="1.10.1330.10">
    <property type="entry name" value="Dockerin domain"/>
    <property type="match status" value="1"/>
</dbReference>
<feature type="domain" description="Dockerin" evidence="2">
    <location>
        <begin position="191"/>
        <end position="264"/>
    </location>
</feature>
<dbReference type="SUPFAM" id="SSF63446">
    <property type="entry name" value="Type I dockerin domain"/>
    <property type="match status" value="1"/>
</dbReference>
<feature type="transmembrane region" description="Helical" evidence="1">
    <location>
        <begin position="9"/>
        <end position="28"/>
    </location>
</feature>
<evidence type="ECO:0000313" key="3">
    <source>
        <dbReference type="EMBL" id="KKR41772.1"/>
    </source>
</evidence>
<dbReference type="EMBL" id="LBYB01000006">
    <property type="protein sequence ID" value="KKR41772.1"/>
    <property type="molecule type" value="Genomic_DNA"/>
</dbReference>
<dbReference type="Proteomes" id="UP000034881">
    <property type="component" value="Unassembled WGS sequence"/>
</dbReference>
<dbReference type="PROSITE" id="PS00018">
    <property type="entry name" value="EF_HAND_1"/>
    <property type="match status" value="1"/>
</dbReference>
<dbReference type="PROSITE" id="PS51766">
    <property type="entry name" value="DOCKERIN"/>
    <property type="match status" value="1"/>
</dbReference>
<keyword evidence="1" id="KW-1133">Transmembrane helix</keyword>
<dbReference type="GO" id="GO:0000272">
    <property type="term" value="P:polysaccharide catabolic process"/>
    <property type="evidence" value="ECO:0007669"/>
    <property type="project" value="InterPro"/>
</dbReference>
<sequence length="292" mass="30423">MFTTLGQKLILGVYVFILLSIPVGSYLATQITNTKSQANETKNTKPAVKLVPKSTTSPAKELLNASKKQATSAGLLIASPTPAPLPSETTIATSYGPTLSLKAILEGRPAGNQSTKLFVGIAEGNLTSNPKFLLSFSVNLPASGEYTNLSLAGLTPGSRYSALLKGSAQLAVSSSFTMSPTTTKLNDGQALTMLSGDLNDDNVINSADYSIVQKLLGITSQSITWNENADLNKDGVINSFDLSLIAKNIGAVGASGAWTSPIPKNATPSASLNSPAVGSPDSDEGYWLWIPK</sequence>
<dbReference type="Pfam" id="PF00404">
    <property type="entry name" value="Dockerin_1"/>
    <property type="match status" value="1"/>
</dbReference>
<evidence type="ECO:0000259" key="2">
    <source>
        <dbReference type="PROSITE" id="PS51766"/>
    </source>
</evidence>
<dbReference type="PATRIC" id="fig|1618431.3.peg.844"/>
<evidence type="ECO:0000256" key="1">
    <source>
        <dbReference type="SAM" id="Phobius"/>
    </source>
</evidence>
<dbReference type="CDD" id="cd14256">
    <property type="entry name" value="Dockerin_I"/>
    <property type="match status" value="1"/>
</dbReference>
<protein>
    <submittedName>
        <fullName evidence="3">YD repeat protein</fullName>
    </submittedName>
</protein>